<evidence type="ECO:0000313" key="2">
    <source>
        <dbReference type="EMBL" id="SER13681.1"/>
    </source>
</evidence>
<dbReference type="Pfam" id="PF00903">
    <property type="entry name" value="Glyoxalase"/>
    <property type="match status" value="1"/>
</dbReference>
<keyword evidence="3" id="KW-1185">Reference proteome</keyword>
<evidence type="ECO:0000313" key="3">
    <source>
        <dbReference type="Proteomes" id="UP000242515"/>
    </source>
</evidence>
<dbReference type="EMBL" id="FOGC01000012">
    <property type="protein sequence ID" value="SER13681.1"/>
    <property type="molecule type" value="Genomic_DNA"/>
</dbReference>
<keyword evidence="2" id="KW-0560">Oxidoreductase</keyword>
<dbReference type="Proteomes" id="UP000242515">
    <property type="component" value="Unassembled WGS sequence"/>
</dbReference>
<gene>
    <name evidence="2" type="ORF">SAMN05216522_11237</name>
</gene>
<dbReference type="AlphaFoldDB" id="A0A1H9LQB4"/>
<keyword evidence="2" id="KW-0223">Dioxygenase</keyword>
<dbReference type="InterPro" id="IPR037523">
    <property type="entry name" value="VOC_core"/>
</dbReference>
<dbReference type="CDD" id="cd06587">
    <property type="entry name" value="VOC"/>
    <property type="match status" value="1"/>
</dbReference>
<dbReference type="InterPro" id="IPR004360">
    <property type="entry name" value="Glyas_Fos-R_dOase_dom"/>
</dbReference>
<proteinExistence type="predicted"/>
<dbReference type="SUPFAM" id="SSF54593">
    <property type="entry name" value="Glyoxalase/Bleomycin resistance protein/Dihydroxybiphenyl dioxygenase"/>
    <property type="match status" value="1"/>
</dbReference>
<organism evidence="2 3">
    <name type="scientific">Rosenbergiella nectarea</name>
    <dbReference type="NCBI Taxonomy" id="988801"/>
    <lineage>
        <taxon>Bacteria</taxon>
        <taxon>Pseudomonadati</taxon>
        <taxon>Pseudomonadota</taxon>
        <taxon>Gammaproteobacteria</taxon>
        <taxon>Enterobacterales</taxon>
        <taxon>Erwiniaceae</taxon>
        <taxon>Rosenbergiella</taxon>
    </lineage>
</organism>
<dbReference type="PROSITE" id="PS51819">
    <property type="entry name" value="VOC"/>
    <property type="match status" value="1"/>
</dbReference>
<protein>
    <submittedName>
        <fullName evidence="2">Glyoxalase/Bleomycin resistance protein/Dioxygenase superfamily protein</fullName>
    </submittedName>
</protein>
<reference evidence="3" key="1">
    <citation type="submission" date="2016-10" db="EMBL/GenBank/DDBJ databases">
        <authorList>
            <person name="Varghese N."/>
            <person name="Submissions S."/>
        </authorList>
    </citation>
    <scope>NUCLEOTIDE SEQUENCE [LARGE SCALE GENOMIC DNA]</scope>
    <source>
        <strain evidence="3">8N4</strain>
    </source>
</reference>
<dbReference type="GO" id="GO:0051213">
    <property type="term" value="F:dioxygenase activity"/>
    <property type="evidence" value="ECO:0007669"/>
    <property type="project" value="UniProtKB-KW"/>
</dbReference>
<accession>A0A1H9LQB4</accession>
<dbReference type="InterPro" id="IPR029068">
    <property type="entry name" value="Glyas_Bleomycin-R_OHBP_Dase"/>
</dbReference>
<feature type="domain" description="VOC" evidence="1">
    <location>
        <begin position="4"/>
        <end position="116"/>
    </location>
</feature>
<dbReference type="RefSeq" id="WP_177173164.1">
    <property type="nucleotide sequence ID" value="NZ_FOGC01000012.1"/>
</dbReference>
<sequence length="133" mass="14715">MIDAVDHVHVYVDDVLAAAAWYRKFLGFEHDAAFTEWYEQGGPYVIRCGAAALSLFQRSSPKPGNTIAFAIQATKLRALLARVEQSTLAYTVVDHHLTWSIYFDDLCANPLEVTCNDYAAATPMMAAAAQKRS</sequence>
<evidence type="ECO:0000259" key="1">
    <source>
        <dbReference type="PROSITE" id="PS51819"/>
    </source>
</evidence>
<dbReference type="Gene3D" id="3.10.180.10">
    <property type="entry name" value="2,3-Dihydroxybiphenyl 1,2-Dioxygenase, domain 1"/>
    <property type="match status" value="1"/>
</dbReference>
<name>A0A1H9LQB4_9GAMM</name>
<dbReference type="STRING" id="988801.SAMN05216522_11237"/>